<feature type="compositionally biased region" description="Basic and acidic residues" evidence="1">
    <location>
        <begin position="1106"/>
        <end position="1120"/>
    </location>
</feature>
<evidence type="ECO:0000313" key="2">
    <source>
        <dbReference type="Proteomes" id="UP000095281"/>
    </source>
</evidence>
<accession>A0A1I8BMG7</accession>
<feature type="compositionally biased region" description="Acidic residues" evidence="1">
    <location>
        <begin position="351"/>
        <end position="362"/>
    </location>
</feature>
<feature type="compositionally biased region" description="Acidic residues" evidence="1">
    <location>
        <begin position="852"/>
        <end position="865"/>
    </location>
</feature>
<feature type="region of interest" description="Disordered" evidence="1">
    <location>
        <begin position="43"/>
        <end position="76"/>
    </location>
</feature>
<dbReference type="GO" id="GO:0006936">
    <property type="term" value="P:muscle contraction"/>
    <property type="evidence" value="ECO:0007669"/>
    <property type="project" value="TreeGrafter"/>
</dbReference>
<feature type="compositionally biased region" description="Basic residues" evidence="1">
    <location>
        <begin position="760"/>
        <end position="775"/>
    </location>
</feature>
<feature type="compositionally biased region" description="Basic and acidic residues" evidence="1">
    <location>
        <begin position="926"/>
        <end position="938"/>
    </location>
</feature>
<feature type="compositionally biased region" description="Basic and acidic residues" evidence="1">
    <location>
        <begin position="204"/>
        <end position="220"/>
    </location>
</feature>
<dbReference type="WBParaSite" id="MhA1_Contig305.frz3.gene1">
    <property type="protein sequence ID" value="MhA1_Contig305.frz3.gene1"/>
    <property type="gene ID" value="MhA1_Contig305.frz3.gene1"/>
</dbReference>
<feature type="compositionally biased region" description="Basic and acidic residues" evidence="1">
    <location>
        <begin position="232"/>
        <end position="241"/>
    </location>
</feature>
<feature type="compositionally biased region" description="Acidic residues" evidence="1">
    <location>
        <begin position="509"/>
        <end position="521"/>
    </location>
</feature>
<dbReference type="GO" id="GO:0006937">
    <property type="term" value="P:regulation of muscle contraction"/>
    <property type="evidence" value="ECO:0007669"/>
    <property type="project" value="InterPro"/>
</dbReference>
<name>A0A1I8BMG7_MELHA</name>
<evidence type="ECO:0000256" key="1">
    <source>
        <dbReference type="SAM" id="MobiDB-lite"/>
    </source>
</evidence>
<feature type="region of interest" description="Disordered" evidence="1">
    <location>
        <begin position="760"/>
        <end position="1058"/>
    </location>
</feature>
<dbReference type="Proteomes" id="UP000095281">
    <property type="component" value="Unplaced"/>
</dbReference>
<evidence type="ECO:0000313" key="3">
    <source>
        <dbReference type="WBParaSite" id="MhA1_Contig305.frz3.gene1"/>
    </source>
</evidence>
<feature type="compositionally biased region" description="Basic and acidic residues" evidence="1">
    <location>
        <begin position="415"/>
        <end position="440"/>
    </location>
</feature>
<feature type="compositionally biased region" description="Basic and acidic residues" evidence="1">
    <location>
        <begin position="135"/>
        <end position="162"/>
    </location>
</feature>
<feature type="region of interest" description="Disordered" evidence="1">
    <location>
        <begin position="1"/>
        <end position="31"/>
    </location>
</feature>
<dbReference type="PANTHER" id="PTHR11521:SF1">
    <property type="entry name" value="TROPONIN T, SKELETAL MUSCLE"/>
    <property type="match status" value="1"/>
</dbReference>
<feature type="compositionally biased region" description="Polar residues" evidence="1">
    <location>
        <begin position="125"/>
        <end position="134"/>
    </location>
</feature>
<dbReference type="InterPro" id="IPR027707">
    <property type="entry name" value="TNNT"/>
</dbReference>
<feature type="compositionally biased region" description="Basic and acidic residues" evidence="1">
    <location>
        <begin position="713"/>
        <end position="722"/>
    </location>
</feature>
<feature type="region of interest" description="Disordered" evidence="1">
    <location>
        <begin position="1106"/>
        <end position="1190"/>
    </location>
</feature>
<feature type="compositionally biased region" description="Basic and acidic residues" evidence="1">
    <location>
        <begin position="296"/>
        <end position="309"/>
    </location>
</feature>
<feature type="region of interest" description="Disordered" evidence="1">
    <location>
        <begin position="407"/>
        <end position="486"/>
    </location>
</feature>
<feature type="compositionally biased region" description="Low complexity" evidence="1">
    <location>
        <begin position="13"/>
        <end position="31"/>
    </location>
</feature>
<feature type="compositionally biased region" description="Basic and acidic residues" evidence="1">
    <location>
        <begin position="892"/>
        <end position="907"/>
    </location>
</feature>
<sequence>MFSKNRSHHKSKSSSLHFPSSSSYSSKSISSTIGPTVATASAFSTKNNHSRLPLSVTRPSSYSPRRPSPSKYSTENTNLYISPFLLKRQNAKEEKLEEKEKNVADKSWASKYLRERKQIIKENEASTSSINQKEGINENKEKVDLKEEKKKGEIDVKDDTFKKRLLTAHKTVDELLQRRGLQSNSNLQKERELLLRQYEKLLEDVEKDEKGKKERQRNESLDSSDSGLSEDYSERDKRPENNEAEGEEGEDGREEEGREEEGDHNEEEEGDEYEKEGEEKEEREEDDEEGNEEKDEERRKKNDEKEKKTKEGKRRGKEEEKADENHQKDDDLEEREDWEVRSLSPTAPLVVEEDLNIEEEEQVKDPVQIKNTSKINSVNNTRQNSLISQQLFASLSKREAREMLQSARYNLRRMSNKDEINKNPKISLKENEKGKKEIIKSPKRPSSIKKKNEGKEEGYSFSRKSSGRSSGKGRRPRKVEAELPNILRAEELLKRLKLLAKKRGREERAEEEEREEGEEEEERRKEEMKKRSVGRRRESEVGERRDEEDDEKEEEKRRKKSMEEDDFEEPKPCSSKLIQNPPIFTRRNSSTNSSNFEAVWSKFTSHLNEEQKQDLDRRLVDYFFGSRRPPVPDWLFRPVYCTKCCRCIHRLMPKAGKSWPLFLELLTPKERGKTSWRHGVECMGDMQELLRAKRLLLRQMSSLTSGEEEEEENRGRGRRLVEIEGEENERDLKWSKPPTKLSHCFCPLLIRHRHGLHHIVRASSKSKSRPKRSIKRTNGWVPSWRKREQTPKKKEKNRSEEEVDEEVEEAQDEVSVAAQEVSKQEEAPPGSPLKSPPASPLKSPKSEKPESEQAEQQEFDEEGGDEPPLSPSKEVRRSSVSTDVTGPQAQLRKTEIKQKEPEEKEMTEAEAAMLAAKKRHEEEEEAKMRDNDERRRQEMVAVEQELQELKERQIQRKAEREQEERELAERRRQDEERRRQAEEERKARIEAEKARREEEKRKRQLMMAGSFGGVVQTEGEGGKNFVIPEKGAGGGQAPGLPGQASKPRGLSKEQQEEAKRNYMAIVNRPADVSKMLPNDIKAKIKQLHSRIVKLEGEKYDLEKRKGRQEYDMKELSERQKQAARQKALDTGVDPTEVENTNLPPKVRVASKFDRQTDRRDYVERRDLFEKPPPELIPTIAHGSGRPPSEWGRKELEELEQLRKNMEPPKYVEQVKAEGDAARPPVPIIPLQVPSEQFINANEAPLEAAPEPPAKVWEKILNNSETCAKT</sequence>
<proteinExistence type="predicted"/>
<feature type="compositionally biased region" description="Basic and acidic residues" evidence="1">
    <location>
        <begin position="1150"/>
        <end position="1172"/>
    </location>
</feature>
<feature type="region of interest" description="Disordered" evidence="1">
    <location>
        <begin position="499"/>
        <end position="591"/>
    </location>
</feature>
<feature type="compositionally biased region" description="Basic and acidic residues" evidence="1">
    <location>
        <begin position="785"/>
        <end position="800"/>
    </location>
</feature>
<feature type="compositionally biased region" description="Pro residues" evidence="1">
    <location>
        <begin position="829"/>
        <end position="839"/>
    </location>
</feature>
<dbReference type="SUPFAM" id="SSF90250">
    <property type="entry name" value="Troponin coil-coiled subunits"/>
    <property type="match status" value="1"/>
</dbReference>
<keyword evidence="2" id="KW-1185">Reference proteome</keyword>
<feature type="compositionally biased region" description="Acidic residues" evidence="1">
    <location>
        <begin position="242"/>
        <end position="295"/>
    </location>
</feature>
<feature type="region of interest" description="Disordered" evidence="1">
    <location>
        <begin position="125"/>
        <end position="163"/>
    </location>
</feature>
<protein>
    <submittedName>
        <fullName evidence="3">INCENP_ARK-bind domain-containing protein</fullName>
    </submittedName>
</protein>
<feature type="compositionally biased region" description="Basic and acidic residues" evidence="1">
    <location>
        <begin position="316"/>
        <end position="329"/>
    </location>
</feature>
<dbReference type="Gene3D" id="1.20.5.350">
    <property type="match status" value="1"/>
</dbReference>
<reference evidence="3" key="1">
    <citation type="submission" date="2016-11" db="UniProtKB">
        <authorList>
            <consortium name="WormBaseParasite"/>
        </authorList>
    </citation>
    <scope>IDENTIFICATION</scope>
</reference>
<dbReference type="GO" id="GO:0005523">
    <property type="term" value="F:tropomyosin binding"/>
    <property type="evidence" value="ECO:0007669"/>
    <property type="project" value="TreeGrafter"/>
</dbReference>
<dbReference type="InterPro" id="IPR038077">
    <property type="entry name" value="Troponin_sf"/>
</dbReference>
<feature type="region of interest" description="Disordered" evidence="1">
    <location>
        <begin position="204"/>
        <end position="364"/>
    </location>
</feature>
<dbReference type="PANTHER" id="PTHR11521">
    <property type="entry name" value="TROPONIN T"/>
    <property type="match status" value="1"/>
</dbReference>
<feature type="compositionally biased region" description="Low complexity" evidence="1">
    <location>
        <begin position="58"/>
        <end position="73"/>
    </location>
</feature>
<dbReference type="GO" id="GO:0005861">
    <property type="term" value="C:troponin complex"/>
    <property type="evidence" value="ECO:0007669"/>
    <property type="project" value="InterPro"/>
</dbReference>
<feature type="region of interest" description="Disordered" evidence="1">
    <location>
        <begin position="702"/>
        <end position="722"/>
    </location>
</feature>
<dbReference type="AlphaFoldDB" id="A0A1I8BMG7"/>
<dbReference type="GO" id="GO:0045214">
    <property type="term" value="P:sarcomere organization"/>
    <property type="evidence" value="ECO:0007669"/>
    <property type="project" value="TreeGrafter"/>
</dbReference>
<feature type="compositionally biased region" description="Acidic residues" evidence="1">
    <location>
        <begin position="801"/>
        <end position="812"/>
    </location>
</feature>
<feature type="compositionally biased region" description="Polar residues" evidence="1">
    <location>
        <begin position="878"/>
        <end position="888"/>
    </location>
</feature>
<feature type="compositionally biased region" description="Basic residues" evidence="1">
    <location>
        <begin position="1"/>
        <end position="12"/>
    </location>
</feature>
<organism evidence="2 3">
    <name type="scientific">Meloidogyne hapla</name>
    <name type="common">Root-knot nematode worm</name>
    <dbReference type="NCBI Taxonomy" id="6305"/>
    <lineage>
        <taxon>Eukaryota</taxon>
        <taxon>Metazoa</taxon>
        <taxon>Ecdysozoa</taxon>
        <taxon>Nematoda</taxon>
        <taxon>Chromadorea</taxon>
        <taxon>Rhabditida</taxon>
        <taxon>Tylenchina</taxon>
        <taxon>Tylenchomorpha</taxon>
        <taxon>Tylenchoidea</taxon>
        <taxon>Meloidogynidae</taxon>
        <taxon>Meloidogyninae</taxon>
        <taxon>Meloidogyne</taxon>
    </lineage>
</organism>
<feature type="compositionally biased region" description="Low complexity" evidence="1">
    <location>
        <begin position="221"/>
        <end position="230"/>
    </location>
</feature>
<feature type="compositionally biased region" description="Basic and acidic residues" evidence="1">
    <location>
        <begin position="522"/>
        <end position="545"/>
    </location>
</feature>
<feature type="compositionally biased region" description="Basic and acidic residues" evidence="1">
    <location>
        <begin position="947"/>
        <end position="1001"/>
    </location>
</feature>